<dbReference type="AlphaFoldDB" id="A0AAQ3JZI1"/>
<dbReference type="Proteomes" id="UP001327560">
    <property type="component" value="Chromosome 2"/>
</dbReference>
<protein>
    <recommendedName>
        <fullName evidence="3">ARM repeat superfamily protein</fullName>
    </recommendedName>
</protein>
<sequence>MQATADARATAELLSGLLDSVDEIASLAPPPEAESSSSHHRPSPLSPFAALVSRLNPILSALLLLQQEQQQPEPADSPGKMTALASLGVALRRARSLAARSAGASATPVAGRLLEGAARALGSGLGVLAGAWADAPVEIRAEMEVVQGKMMNARFDSPAQSKGGSARVDVEDLVADIKNVDEDELWVVMFEIEVLIGEGLVVEEGGRLIPALLNRLATTKSENRLKMIIVLRSLASYCNENKVEFNLNFMLFSICPQHVCVFASMSYNYINLSSLTESILLQC</sequence>
<accession>A0AAQ3JZI1</accession>
<evidence type="ECO:0000313" key="1">
    <source>
        <dbReference type="EMBL" id="WOK99087.1"/>
    </source>
</evidence>
<evidence type="ECO:0008006" key="3">
    <source>
        <dbReference type="Google" id="ProtNLM"/>
    </source>
</evidence>
<organism evidence="1 2">
    <name type="scientific">Canna indica</name>
    <name type="common">Indian-shot</name>
    <dbReference type="NCBI Taxonomy" id="4628"/>
    <lineage>
        <taxon>Eukaryota</taxon>
        <taxon>Viridiplantae</taxon>
        <taxon>Streptophyta</taxon>
        <taxon>Embryophyta</taxon>
        <taxon>Tracheophyta</taxon>
        <taxon>Spermatophyta</taxon>
        <taxon>Magnoliopsida</taxon>
        <taxon>Liliopsida</taxon>
        <taxon>Zingiberales</taxon>
        <taxon>Cannaceae</taxon>
        <taxon>Canna</taxon>
    </lineage>
</organism>
<name>A0AAQ3JZI1_9LILI</name>
<keyword evidence="2" id="KW-1185">Reference proteome</keyword>
<gene>
    <name evidence="1" type="ORF">Cni_G07799</name>
</gene>
<proteinExistence type="predicted"/>
<evidence type="ECO:0000313" key="2">
    <source>
        <dbReference type="Proteomes" id="UP001327560"/>
    </source>
</evidence>
<reference evidence="1 2" key="1">
    <citation type="submission" date="2023-10" db="EMBL/GenBank/DDBJ databases">
        <title>Chromosome-scale genome assembly provides insights into flower coloration mechanisms of Canna indica.</title>
        <authorList>
            <person name="Li C."/>
        </authorList>
    </citation>
    <scope>NUCLEOTIDE SEQUENCE [LARGE SCALE GENOMIC DNA]</scope>
    <source>
        <tissue evidence="1">Flower</tissue>
    </source>
</reference>
<dbReference type="EMBL" id="CP136891">
    <property type="protein sequence ID" value="WOK99087.1"/>
    <property type="molecule type" value="Genomic_DNA"/>
</dbReference>